<name>A0A4R3JNW5_9PROT</name>
<keyword evidence="3" id="KW-1185">Reference proteome</keyword>
<proteinExistence type="predicted"/>
<comment type="caution">
    <text evidence="2">The sequence shown here is derived from an EMBL/GenBank/DDBJ whole genome shotgun (WGS) entry which is preliminary data.</text>
</comment>
<accession>A0A4R3JNW5</accession>
<dbReference type="Proteomes" id="UP000295135">
    <property type="component" value="Unassembled WGS sequence"/>
</dbReference>
<reference evidence="2 3" key="1">
    <citation type="submission" date="2019-03" db="EMBL/GenBank/DDBJ databases">
        <title>Genomic Encyclopedia of Type Strains, Phase IV (KMG-IV): sequencing the most valuable type-strain genomes for metagenomic binning, comparative biology and taxonomic classification.</title>
        <authorList>
            <person name="Goeker M."/>
        </authorList>
    </citation>
    <scope>NUCLEOTIDE SEQUENCE [LARGE SCALE GENOMIC DNA]</scope>
    <source>
        <strain evidence="2 3">DSM 103923</strain>
    </source>
</reference>
<protein>
    <submittedName>
        <fullName evidence="2">Tail collar domain</fullName>
    </submittedName>
</protein>
<evidence type="ECO:0000259" key="1">
    <source>
        <dbReference type="Pfam" id="PF07484"/>
    </source>
</evidence>
<feature type="domain" description="Phage tail collar" evidence="1">
    <location>
        <begin position="130"/>
        <end position="169"/>
    </location>
</feature>
<dbReference type="EMBL" id="SLZY01000030">
    <property type="protein sequence ID" value="TCS68250.1"/>
    <property type="molecule type" value="Genomic_DNA"/>
</dbReference>
<dbReference type="Pfam" id="PF07484">
    <property type="entry name" value="Collar"/>
    <property type="match status" value="1"/>
</dbReference>
<dbReference type="AlphaFoldDB" id="A0A4R3JNW5"/>
<evidence type="ECO:0000313" key="3">
    <source>
        <dbReference type="Proteomes" id="UP000295135"/>
    </source>
</evidence>
<organism evidence="2 3">
    <name type="scientific">Sulfuritortus calidifontis</name>
    <dbReference type="NCBI Taxonomy" id="1914471"/>
    <lineage>
        <taxon>Bacteria</taxon>
        <taxon>Pseudomonadati</taxon>
        <taxon>Pseudomonadota</taxon>
        <taxon>Betaproteobacteria</taxon>
        <taxon>Nitrosomonadales</taxon>
        <taxon>Thiobacillaceae</taxon>
        <taxon>Sulfuritortus</taxon>
    </lineage>
</organism>
<dbReference type="SUPFAM" id="SSF88874">
    <property type="entry name" value="Receptor-binding domain of short tail fibre protein gp12"/>
    <property type="match status" value="1"/>
</dbReference>
<dbReference type="InterPro" id="IPR015915">
    <property type="entry name" value="Kelch-typ_b-propeller"/>
</dbReference>
<dbReference type="Gene3D" id="2.120.10.80">
    <property type="entry name" value="Kelch-type beta propeller"/>
    <property type="match status" value="1"/>
</dbReference>
<sequence length="342" mass="35292">MAQHDYLIDNQPGVAFRADLNAALAAIVSNNAGATEPATTYPYQWWADTTSGKLKLRNAANTGWIEVGSLSDPNLGLALKGAITSSGLTQSSGKLLGRASSGDGAVEEISVGSGLSLTGVVLSASGVPVGSIIYTSSKTPPSGFLRCNGQEVSQTTYAELYAVVGDTYNYTRNVYVNGKPHRQQYWENTTQNADITGWTTGTSLPGALYASQAIVTNSRVYLLGGYVSSCSGWTTGTSLPGALYASQAIVTNSRVYLLGGYVSSAVSTVYTAPINPDGTLGAWTTGTSLPGALYASQAIVTNSRVYLLGGYVSSAVSTVYTAPINPDGTLGAWTTGTSLPGA</sequence>
<gene>
    <name evidence="2" type="ORF">EDC61_1301</name>
</gene>
<dbReference type="InterPro" id="IPR011083">
    <property type="entry name" value="Phage_tail_collar_dom"/>
</dbReference>
<feature type="non-terminal residue" evidence="2">
    <location>
        <position position="342"/>
    </location>
</feature>
<dbReference type="RefSeq" id="WP_207899568.1">
    <property type="nucleotide sequence ID" value="NZ_SLZY01000030.1"/>
</dbReference>
<dbReference type="SUPFAM" id="SSF117281">
    <property type="entry name" value="Kelch motif"/>
    <property type="match status" value="1"/>
</dbReference>
<evidence type="ECO:0000313" key="2">
    <source>
        <dbReference type="EMBL" id="TCS68250.1"/>
    </source>
</evidence>